<dbReference type="AlphaFoldDB" id="A0A0C5J988"/>
<keyword evidence="1" id="KW-1277">Toxin-antitoxin system</keyword>
<dbReference type="Proteomes" id="UP000061603">
    <property type="component" value="Chromosome"/>
</dbReference>
<protein>
    <submittedName>
        <fullName evidence="2">Plasmid stabilization system protein</fullName>
    </submittedName>
</protein>
<dbReference type="Gene3D" id="3.30.2310.20">
    <property type="entry name" value="RelE-like"/>
    <property type="match status" value="1"/>
</dbReference>
<evidence type="ECO:0000256" key="1">
    <source>
        <dbReference type="ARBA" id="ARBA00022649"/>
    </source>
</evidence>
<dbReference type="Pfam" id="PF05016">
    <property type="entry name" value="ParE_toxin"/>
    <property type="match status" value="1"/>
</dbReference>
<reference evidence="2 3" key="1">
    <citation type="journal article" date="2015" name="Genome Announc.">
        <title>Complete Genome Sequence of a Novel Bacterium within the Family Rhodocyclaceae That Degrades Polycyclic Aromatic Hydrocarbons.</title>
        <authorList>
            <person name="Singleton D.R."/>
            <person name="Dickey A.N."/>
            <person name="Scholl E.H."/>
            <person name="Wright F.A."/>
            <person name="Aitken M.D."/>
        </authorList>
    </citation>
    <scope>NUCLEOTIDE SEQUENCE [LARGE SCALE GENOMIC DNA]</scope>
    <source>
        <strain evidence="3">PG1-Ca6</strain>
    </source>
</reference>
<dbReference type="KEGG" id="rbu:PG1C_08870"/>
<name>A0A0C5J988_9PROT</name>
<dbReference type="RefSeq" id="WP_202634478.1">
    <property type="nucleotide sequence ID" value="NZ_CP010554.1"/>
</dbReference>
<dbReference type="STRING" id="1565605.PG1C_08870"/>
<proteinExistence type="predicted"/>
<accession>A0A0C5J988</accession>
<evidence type="ECO:0000313" key="2">
    <source>
        <dbReference type="EMBL" id="AJP48530.1"/>
    </source>
</evidence>
<dbReference type="HOGENOM" id="CLU_147162_1_0_4"/>
<evidence type="ECO:0000313" key="3">
    <source>
        <dbReference type="Proteomes" id="UP000061603"/>
    </source>
</evidence>
<keyword evidence="3" id="KW-1185">Reference proteome</keyword>
<organism evidence="2 3">
    <name type="scientific">Rugosibacter aromaticivorans</name>
    <dbReference type="NCBI Taxonomy" id="1565605"/>
    <lineage>
        <taxon>Bacteria</taxon>
        <taxon>Pseudomonadati</taxon>
        <taxon>Pseudomonadota</taxon>
        <taxon>Betaproteobacteria</taxon>
        <taxon>Nitrosomonadales</taxon>
        <taxon>Sterolibacteriaceae</taxon>
        <taxon>Rugosibacter</taxon>
    </lineage>
</organism>
<gene>
    <name evidence="2" type="ORF">PG1C_08870</name>
</gene>
<dbReference type="EMBL" id="CP010554">
    <property type="protein sequence ID" value="AJP48530.1"/>
    <property type="molecule type" value="Genomic_DNA"/>
</dbReference>
<dbReference type="InterPro" id="IPR007712">
    <property type="entry name" value="RelE/ParE_toxin"/>
</dbReference>
<sequence>MKPVRLRPQALADLQEEVRYYRRQASTATAEGMVAASRKVLDQIERNPGIGSSRIGESLSIPKLKNWRFTGFPLVWFYFERDDFVDVARLLGERQDILSILK</sequence>
<dbReference type="InterPro" id="IPR035093">
    <property type="entry name" value="RelE/ParE_toxin_dom_sf"/>
</dbReference>